<dbReference type="InterPro" id="IPR005899">
    <property type="entry name" value="Na_pump_deCOase"/>
</dbReference>
<keyword evidence="5 6" id="KW-0472">Membrane</keyword>
<feature type="transmembrane region" description="Helical" evidence="6">
    <location>
        <begin position="12"/>
        <end position="37"/>
    </location>
</feature>
<dbReference type="RefSeq" id="WP_156701277.1">
    <property type="nucleotide sequence ID" value="NZ_CACRUP010000013.1"/>
</dbReference>
<reference evidence="7" key="1">
    <citation type="submission" date="2019-11" db="EMBL/GenBank/DDBJ databases">
        <authorList>
            <person name="Feng L."/>
        </authorList>
    </citation>
    <scope>NUCLEOTIDE SEQUENCE</scope>
    <source>
        <strain evidence="7">PgorbachiiLFYP46</strain>
    </source>
</reference>
<evidence type="ECO:0000256" key="4">
    <source>
        <dbReference type="ARBA" id="ARBA00022989"/>
    </source>
</evidence>
<dbReference type="NCBIfam" id="TIGR01195">
    <property type="entry name" value="oadG_fam"/>
    <property type="match status" value="1"/>
</dbReference>
<evidence type="ECO:0000256" key="6">
    <source>
        <dbReference type="SAM" id="Phobius"/>
    </source>
</evidence>
<evidence type="ECO:0000256" key="5">
    <source>
        <dbReference type="ARBA" id="ARBA00023136"/>
    </source>
</evidence>
<keyword evidence="3 6" id="KW-0812">Transmembrane</keyword>
<dbReference type="GO" id="GO:0036376">
    <property type="term" value="P:sodium ion export across plasma membrane"/>
    <property type="evidence" value="ECO:0007669"/>
    <property type="project" value="InterPro"/>
</dbReference>
<dbReference type="GO" id="GO:0015081">
    <property type="term" value="F:sodium ion transmembrane transporter activity"/>
    <property type="evidence" value="ECO:0007669"/>
    <property type="project" value="InterPro"/>
</dbReference>
<keyword evidence="2" id="KW-1003">Cell membrane</keyword>
<dbReference type="Pfam" id="PF04277">
    <property type="entry name" value="OAD_gamma"/>
    <property type="match status" value="1"/>
</dbReference>
<protein>
    <submittedName>
        <fullName evidence="7">Oxaloacetate decarboxylase, gamma chain</fullName>
    </submittedName>
</protein>
<dbReference type="EMBL" id="CACRUP010000013">
    <property type="protein sequence ID" value="VYT93581.1"/>
    <property type="molecule type" value="Genomic_DNA"/>
</dbReference>
<name>A0A6N3APS0_9FIRM</name>
<evidence type="ECO:0000313" key="7">
    <source>
        <dbReference type="EMBL" id="VYT93581.1"/>
    </source>
</evidence>
<accession>A0A6N3APS0</accession>
<sequence length="106" mass="10962">MLGDVTLTLGEAFGVALTGLTVVFLALISLLIAIMIISKIVGGIQGKADANKSNQKAAAPVKAAPKKAVADNSMDPALLAAIVGAISMQERSRVESFRIVSINEKK</sequence>
<gene>
    <name evidence="7" type="ORF">PGLFYP46_01449</name>
</gene>
<comment type="subcellular location">
    <subcellularLocation>
        <location evidence="1">Cell membrane</location>
    </subcellularLocation>
</comment>
<evidence type="ECO:0000256" key="1">
    <source>
        <dbReference type="ARBA" id="ARBA00004236"/>
    </source>
</evidence>
<dbReference type="AlphaFoldDB" id="A0A6N3APS0"/>
<evidence type="ECO:0000256" key="2">
    <source>
        <dbReference type="ARBA" id="ARBA00022475"/>
    </source>
</evidence>
<dbReference type="GO" id="GO:0005886">
    <property type="term" value="C:plasma membrane"/>
    <property type="evidence" value="ECO:0007669"/>
    <property type="project" value="UniProtKB-SubCell"/>
</dbReference>
<proteinExistence type="predicted"/>
<keyword evidence="4 6" id="KW-1133">Transmembrane helix</keyword>
<organism evidence="7">
    <name type="scientific">Peptoniphilus gorbachii</name>
    <dbReference type="NCBI Taxonomy" id="411567"/>
    <lineage>
        <taxon>Bacteria</taxon>
        <taxon>Bacillati</taxon>
        <taxon>Bacillota</taxon>
        <taxon>Tissierellia</taxon>
        <taxon>Tissierellales</taxon>
        <taxon>Peptoniphilaceae</taxon>
        <taxon>Peptoniphilus</taxon>
    </lineage>
</organism>
<evidence type="ECO:0000256" key="3">
    <source>
        <dbReference type="ARBA" id="ARBA00022692"/>
    </source>
</evidence>